<accession>A0ABZ2SQY3</accession>
<evidence type="ECO:0000313" key="4">
    <source>
        <dbReference type="EMBL" id="WYJ78178.1"/>
    </source>
</evidence>
<evidence type="ECO:0000256" key="2">
    <source>
        <dbReference type="ARBA" id="ARBA00023002"/>
    </source>
</evidence>
<dbReference type="RefSeq" id="WP_207941659.1">
    <property type="nucleotide sequence ID" value="NZ_CP147251.1"/>
</dbReference>
<evidence type="ECO:0008006" key="6">
    <source>
        <dbReference type="Google" id="ProtNLM"/>
    </source>
</evidence>
<evidence type="ECO:0000256" key="3">
    <source>
        <dbReference type="RuleBase" id="RU000363"/>
    </source>
</evidence>
<dbReference type="PRINTS" id="PR00081">
    <property type="entry name" value="GDHRDH"/>
</dbReference>
<dbReference type="InterPro" id="IPR020904">
    <property type="entry name" value="Sc_DH/Rdtase_CS"/>
</dbReference>
<dbReference type="PANTHER" id="PTHR42901">
    <property type="entry name" value="ALCOHOL DEHYDROGENASE"/>
    <property type="match status" value="1"/>
</dbReference>
<dbReference type="PRINTS" id="PR00080">
    <property type="entry name" value="SDRFAMILY"/>
</dbReference>
<protein>
    <recommendedName>
        <fullName evidence="6">Oxidoreductase</fullName>
    </recommendedName>
</protein>
<name>A0ABZ2SQY3_9ENTE</name>
<dbReference type="Gene3D" id="3.40.50.720">
    <property type="entry name" value="NAD(P)-binding Rossmann-like Domain"/>
    <property type="match status" value="1"/>
</dbReference>
<dbReference type="PROSITE" id="PS00061">
    <property type="entry name" value="ADH_SHORT"/>
    <property type="match status" value="1"/>
</dbReference>
<proteinExistence type="inferred from homology"/>
<evidence type="ECO:0000313" key="5">
    <source>
        <dbReference type="Proteomes" id="UP000664701"/>
    </source>
</evidence>
<dbReference type="Pfam" id="PF00106">
    <property type="entry name" value="adh_short"/>
    <property type="match status" value="1"/>
</dbReference>
<dbReference type="EMBL" id="CP147251">
    <property type="protein sequence ID" value="WYJ78178.1"/>
    <property type="molecule type" value="Genomic_DNA"/>
</dbReference>
<reference evidence="4 5" key="2">
    <citation type="submission" date="2024-03" db="EMBL/GenBank/DDBJ databases">
        <title>The Genome Sequence of Enterococcus sp. DIV2402.</title>
        <authorList>
            <consortium name="The Broad Institute Genomics Platform"/>
            <consortium name="The Broad Institute Microbial Omics Core"/>
            <consortium name="The Broad Institute Genomic Center for Infectious Diseases"/>
            <person name="Earl A."/>
            <person name="Manson A."/>
            <person name="Gilmore M."/>
            <person name="Schwartman J."/>
            <person name="Shea T."/>
            <person name="Abouelleil A."/>
            <person name="Cao P."/>
            <person name="Chapman S."/>
            <person name="Cusick C."/>
            <person name="Young S."/>
            <person name="Neafsey D."/>
            <person name="Nusbaum C."/>
            <person name="Birren B."/>
        </authorList>
    </citation>
    <scope>NUCLEOTIDE SEQUENCE [LARGE SCALE GENOMIC DNA]</scope>
    <source>
        <strain evidence="4 5">DIV2402</strain>
    </source>
</reference>
<organism evidence="4 5">
    <name type="scientific">Candidatus Enterococcus lowellii</name>
    <dbReference type="NCBI Taxonomy" id="2230877"/>
    <lineage>
        <taxon>Bacteria</taxon>
        <taxon>Bacillati</taxon>
        <taxon>Bacillota</taxon>
        <taxon>Bacilli</taxon>
        <taxon>Lactobacillales</taxon>
        <taxon>Enterococcaceae</taxon>
        <taxon>Enterococcus</taxon>
    </lineage>
</organism>
<dbReference type="InterPro" id="IPR036291">
    <property type="entry name" value="NAD(P)-bd_dom_sf"/>
</dbReference>
<keyword evidence="2" id="KW-0560">Oxidoreductase</keyword>
<sequence>MKKYIVITGASSGIGAATARAFAQRGKNVILIARREEKLLEVKEQIQQACPEVDIVVHPFDLTQVAELEKLFQQLDSYFIEAWINNAGFGYYTMVEEQSIGRTSALLQLNVEALTILSMLYVQKYQQQPQTQLINISSAGGYTIVPTAVTYCASKFYVSSFTEGLALELRASNSPLQAKVLAPAATKTEFGKVANNTTTYNYDQAFSRYHDSEEMAQFLMQLYDSDSIVGSIDRETFTFVLSDHKFSYAGTSKNNQQLTKEK</sequence>
<comment type="similarity">
    <text evidence="1 3">Belongs to the short-chain dehydrogenases/reductases (SDR) family.</text>
</comment>
<keyword evidence="5" id="KW-1185">Reference proteome</keyword>
<reference evidence="4 5" key="1">
    <citation type="submission" date="2021-03" db="EMBL/GenBank/DDBJ databases">
        <authorList>
            <person name="Gilmore M.S."/>
            <person name="Schwartzman J."/>
            <person name="Van Tyne D."/>
            <person name="Martin M."/>
            <person name="Earl A.M."/>
            <person name="Manson A.L."/>
            <person name="Straub T."/>
            <person name="Salamzade R."/>
            <person name="Saavedra J."/>
            <person name="Lebreton F."/>
            <person name="Prichula J."/>
            <person name="Schaufler K."/>
            <person name="Gaca A."/>
            <person name="Sgardioli B."/>
            <person name="Wagenaar J."/>
            <person name="Strong T."/>
        </authorList>
    </citation>
    <scope>NUCLEOTIDE SEQUENCE [LARGE SCALE GENOMIC DNA]</scope>
    <source>
        <strain evidence="4 5">DIV2402</strain>
    </source>
</reference>
<dbReference type="PANTHER" id="PTHR42901:SF1">
    <property type="entry name" value="ALCOHOL DEHYDROGENASE"/>
    <property type="match status" value="1"/>
</dbReference>
<dbReference type="InterPro" id="IPR002347">
    <property type="entry name" value="SDR_fam"/>
</dbReference>
<dbReference type="CDD" id="cd05233">
    <property type="entry name" value="SDR_c"/>
    <property type="match status" value="1"/>
</dbReference>
<dbReference type="Proteomes" id="UP000664701">
    <property type="component" value="Chromosome"/>
</dbReference>
<gene>
    <name evidence="4" type="ORF">DOK78_002835</name>
</gene>
<evidence type="ECO:0000256" key="1">
    <source>
        <dbReference type="ARBA" id="ARBA00006484"/>
    </source>
</evidence>
<dbReference type="SUPFAM" id="SSF51735">
    <property type="entry name" value="NAD(P)-binding Rossmann-fold domains"/>
    <property type="match status" value="1"/>
</dbReference>